<dbReference type="EMBL" id="VXIV02001719">
    <property type="protein sequence ID" value="KAF6030290.1"/>
    <property type="molecule type" value="Genomic_DNA"/>
</dbReference>
<comment type="caution">
    <text evidence="2">The sequence shown here is derived from an EMBL/GenBank/DDBJ whole genome shotgun (WGS) entry which is preliminary data.</text>
</comment>
<organism evidence="2 3">
    <name type="scientific">Bugula neritina</name>
    <name type="common">Brown bryozoan</name>
    <name type="synonym">Sertularia neritina</name>
    <dbReference type="NCBI Taxonomy" id="10212"/>
    <lineage>
        <taxon>Eukaryota</taxon>
        <taxon>Metazoa</taxon>
        <taxon>Spiralia</taxon>
        <taxon>Lophotrochozoa</taxon>
        <taxon>Bryozoa</taxon>
        <taxon>Gymnolaemata</taxon>
        <taxon>Cheilostomatida</taxon>
        <taxon>Flustrina</taxon>
        <taxon>Buguloidea</taxon>
        <taxon>Bugulidae</taxon>
        <taxon>Bugula</taxon>
    </lineage>
</organism>
<gene>
    <name evidence="2" type="ORF">EB796_011402</name>
</gene>
<evidence type="ECO:0000313" key="3">
    <source>
        <dbReference type="Proteomes" id="UP000593567"/>
    </source>
</evidence>
<name>A0A7J7JV65_BUGNE</name>
<evidence type="ECO:0000256" key="1">
    <source>
        <dbReference type="SAM" id="MobiDB-lite"/>
    </source>
</evidence>
<feature type="compositionally biased region" description="Polar residues" evidence="1">
    <location>
        <begin position="116"/>
        <end position="125"/>
    </location>
</feature>
<evidence type="ECO:0000313" key="2">
    <source>
        <dbReference type="EMBL" id="KAF6030290.1"/>
    </source>
</evidence>
<dbReference type="Proteomes" id="UP000593567">
    <property type="component" value="Unassembled WGS sequence"/>
</dbReference>
<reference evidence="2" key="1">
    <citation type="submission" date="2020-06" db="EMBL/GenBank/DDBJ databases">
        <title>Draft genome of Bugula neritina, a colonial animal packing powerful symbionts and potential medicines.</title>
        <authorList>
            <person name="Rayko M."/>
        </authorList>
    </citation>
    <scope>NUCLEOTIDE SEQUENCE [LARGE SCALE GENOMIC DNA]</scope>
    <source>
        <strain evidence="2">Kwan_BN1</strain>
    </source>
</reference>
<proteinExistence type="predicted"/>
<keyword evidence="3" id="KW-1185">Reference proteome</keyword>
<dbReference type="AlphaFoldDB" id="A0A7J7JV65"/>
<sequence length="149" mass="15561">MLESCSPLEQSKSRKCKPQIRQAQRFWPFTPSDSGSGGGSSCLSDNKVLTNSMTSAANLTDHDTRDFTPDKSPVIAQSPMLSEAGGNASPTLLQTNFIASNSNSDGGESVAESHSHSLPVTSDVMSSQSAPGSSLPSSGKLETELDPVD</sequence>
<feature type="region of interest" description="Disordered" evidence="1">
    <location>
        <begin position="1"/>
        <end position="20"/>
    </location>
</feature>
<feature type="compositionally biased region" description="Basic and acidic residues" evidence="1">
    <location>
        <begin position="60"/>
        <end position="69"/>
    </location>
</feature>
<accession>A0A7J7JV65</accession>
<feature type="compositionally biased region" description="Low complexity" evidence="1">
    <location>
        <begin position="126"/>
        <end position="139"/>
    </location>
</feature>
<protein>
    <submittedName>
        <fullName evidence="2">Uncharacterized protein</fullName>
    </submittedName>
</protein>
<feature type="region of interest" description="Disordered" evidence="1">
    <location>
        <begin position="57"/>
        <end position="149"/>
    </location>
</feature>
<feature type="compositionally biased region" description="Polar residues" evidence="1">
    <location>
        <begin position="88"/>
        <end position="106"/>
    </location>
</feature>